<evidence type="ECO:0000313" key="2">
    <source>
        <dbReference type="EMBL" id="CAB3742888.1"/>
    </source>
</evidence>
<gene>
    <name evidence="2" type="ORF">LMG22037_06643</name>
</gene>
<evidence type="ECO:0000256" key="1">
    <source>
        <dbReference type="SAM" id="MobiDB-lite"/>
    </source>
</evidence>
<feature type="compositionally biased region" description="Low complexity" evidence="1">
    <location>
        <begin position="74"/>
        <end position="85"/>
    </location>
</feature>
<dbReference type="EMBL" id="CADIKB010000094">
    <property type="protein sequence ID" value="CAB3742888.1"/>
    <property type="molecule type" value="Genomic_DNA"/>
</dbReference>
<evidence type="ECO:0000313" key="3">
    <source>
        <dbReference type="Proteomes" id="UP000494249"/>
    </source>
</evidence>
<dbReference type="RefSeq" id="WP_035485235.1">
    <property type="nucleotide sequence ID" value="NZ_CADFGL010000088.1"/>
</dbReference>
<organism evidence="2 3">
    <name type="scientific">Paraburkholderia phenoliruptrix</name>
    <dbReference type="NCBI Taxonomy" id="252970"/>
    <lineage>
        <taxon>Bacteria</taxon>
        <taxon>Pseudomonadati</taxon>
        <taxon>Pseudomonadota</taxon>
        <taxon>Betaproteobacteria</taxon>
        <taxon>Burkholderiales</taxon>
        <taxon>Burkholderiaceae</taxon>
        <taxon>Paraburkholderia</taxon>
    </lineage>
</organism>
<dbReference type="Proteomes" id="UP000494249">
    <property type="component" value="Unassembled WGS sequence"/>
</dbReference>
<name>A0A6J5CSQ9_9BURK</name>
<proteinExistence type="predicted"/>
<sequence length="85" mass="9653">MTRNALPAMTPATIRETIMFAFTRNAGVAEIELTDETAFIIMGILDDLWLWFDTVYGEQARRYRPPEDVDTGDPPDLFGDPLDPF</sequence>
<feature type="region of interest" description="Disordered" evidence="1">
    <location>
        <begin position="62"/>
        <end position="85"/>
    </location>
</feature>
<reference evidence="2 3" key="1">
    <citation type="submission" date="2020-04" db="EMBL/GenBank/DDBJ databases">
        <authorList>
            <person name="De Canck E."/>
        </authorList>
    </citation>
    <scope>NUCLEOTIDE SEQUENCE [LARGE SCALE GENOMIC DNA]</scope>
    <source>
        <strain evidence="2 3">LMG 22037</strain>
    </source>
</reference>
<dbReference type="AlphaFoldDB" id="A0A6J5CSQ9"/>
<protein>
    <submittedName>
        <fullName evidence="2">Uncharacterized protein</fullName>
    </submittedName>
</protein>
<accession>A0A6J5CSQ9</accession>